<keyword evidence="1" id="KW-1133">Transmembrane helix</keyword>
<feature type="transmembrane region" description="Helical" evidence="1">
    <location>
        <begin position="270"/>
        <end position="290"/>
    </location>
</feature>
<dbReference type="GeneID" id="10510097"/>
<dbReference type="KEGG" id="dpp:DICPUDRAFT_75179"/>
<sequence>MFFIPLIISSIKIFFFITPLFCLIASSFFLNVESTLSFSLVLLICQLISLIIQSFFIKSGLENWNLLKFLLDIPILGLSFFIYPYIPTTAIDIYYFCFKYIFPLLVFSTEAYQGVLLVVFKTRSIKNNIAYGSSTDYIFKSSLLIISFISYITSIYLIYEIFSYNEISTLNACLLSSLGTLMILLIPYMTVVEESIISDISLITLIICLNLYSYFFQFNTQTLICSVNIFKSLSYLITLFLISYPLINRDSDDNVDEDSDSIIYKLKNKFISIGLVIGLTYLPLSMVGVISNSNLLFRYIQGVVTVLLYFGLLSNKSLDDYDGSFKFKYD</sequence>
<evidence type="ECO:0000256" key="1">
    <source>
        <dbReference type="SAM" id="Phobius"/>
    </source>
</evidence>
<evidence type="ECO:0000313" key="2">
    <source>
        <dbReference type="EMBL" id="EGC39311.1"/>
    </source>
</evidence>
<dbReference type="AlphaFoldDB" id="F0Z9W8"/>
<feature type="transmembrane region" description="Helical" evidence="1">
    <location>
        <begin position="12"/>
        <end position="30"/>
    </location>
</feature>
<dbReference type="GO" id="GO:0031318">
    <property type="term" value="P:detection of folic acid"/>
    <property type="evidence" value="ECO:0007669"/>
    <property type="project" value="EnsemblProtists"/>
</dbReference>
<dbReference type="eggNOG" id="ENOG502RFR9">
    <property type="taxonomic scope" value="Eukaryota"/>
</dbReference>
<dbReference type="OMA" id="HANDPNI"/>
<organism evidence="2 3">
    <name type="scientific">Dictyostelium purpureum</name>
    <name type="common">Slime mold</name>
    <dbReference type="NCBI Taxonomy" id="5786"/>
    <lineage>
        <taxon>Eukaryota</taxon>
        <taxon>Amoebozoa</taxon>
        <taxon>Evosea</taxon>
        <taxon>Eumycetozoa</taxon>
        <taxon>Dictyostelia</taxon>
        <taxon>Dictyosteliales</taxon>
        <taxon>Dictyosteliaceae</taxon>
        <taxon>Dictyostelium</taxon>
    </lineage>
</organism>
<dbReference type="GO" id="GO:0005783">
    <property type="term" value="C:endoplasmic reticulum"/>
    <property type="evidence" value="ECO:0007669"/>
    <property type="project" value="EnsemblProtists"/>
</dbReference>
<dbReference type="FunCoup" id="F0Z9W8">
    <property type="interactions" value="35"/>
</dbReference>
<gene>
    <name evidence="2" type="ORF">DICPUDRAFT_75179</name>
</gene>
<proteinExistence type="predicted"/>
<name>F0Z9W8_DICPU</name>
<feature type="transmembrane region" description="Helical" evidence="1">
    <location>
        <begin position="69"/>
        <end position="86"/>
    </location>
</feature>
<keyword evidence="1" id="KW-0472">Membrane</keyword>
<reference evidence="3" key="1">
    <citation type="journal article" date="2011" name="Genome Biol.">
        <title>Comparative genomics of the social amoebae Dictyostelium discoideum and Dictyostelium purpureum.</title>
        <authorList>
            <consortium name="US DOE Joint Genome Institute (JGI-PGF)"/>
            <person name="Sucgang R."/>
            <person name="Kuo A."/>
            <person name="Tian X."/>
            <person name="Salerno W."/>
            <person name="Parikh A."/>
            <person name="Feasley C.L."/>
            <person name="Dalin E."/>
            <person name="Tu H."/>
            <person name="Huang E."/>
            <person name="Barry K."/>
            <person name="Lindquist E."/>
            <person name="Shapiro H."/>
            <person name="Bruce D."/>
            <person name="Schmutz J."/>
            <person name="Salamov A."/>
            <person name="Fey P."/>
            <person name="Gaudet P."/>
            <person name="Anjard C."/>
            <person name="Babu M.M."/>
            <person name="Basu S."/>
            <person name="Bushmanova Y."/>
            <person name="van der Wel H."/>
            <person name="Katoh-Kurasawa M."/>
            <person name="Dinh C."/>
            <person name="Coutinho P.M."/>
            <person name="Saito T."/>
            <person name="Elias M."/>
            <person name="Schaap P."/>
            <person name="Kay R.R."/>
            <person name="Henrissat B."/>
            <person name="Eichinger L."/>
            <person name="Rivero F."/>
            <person name="Putnam N.H."/>
            <person name="West C.M."/>
            <person name="Loomis W.F."/>
            <person name="Chisholm R.L."/>
            <person name="Shaulsky G."/>
            <person name="Strassmann J.E."/>
            <person name="Queller D.C."/>
            <person name="Kuspa A."/>
            <person name="Grigoriev I.V."/>
        </authorList>
    </citation>
    <scope>NUCLEOTIDE SEQUENCE [LARGE SCALE GENOMIC DNA]</scope>
    <source>
        <strain evidence="3">QSDP1</strain>
    </source>
</reference>
<feature type="transmembrane region" description="Helical" evidence="1">
    <location>
        <begin position="168"/>
        <end position="189"/>
    </location>
</feature>
<evidence type="ECO:0000313" key="3">
    <source>
        <dbReference type="Proteomes" id="UP000001064"/>
    </source>
</evidence>
<feature type="transmembrane region" description="Helical" evidence="1">
    <location>
        <begin position="221"/>
        <end position="242"/>
    </location>
</feature>
<dbReference type="InParanoid" id="F0Z9W8"/>
<dbReference type="VEuPathDB" id="AmoebaDB:DICPUDRAFT_75179"/>
<feature type="transmembrane region" description="Helical" evidence="1">
    <location>
        <begin position="98"/>
        <end position="120"/>
    </location>
</feature>
<keyword evidence="1" id="KW-0812">Transmembrane</keyword>
<keyword evidence="3" id="KW-1185">Reference proteome</keyword>
<dbReference type="OrthoDB" id="10492220at2759"/>
<dbReference type="RefSeq" id="XP_003284215.1">
    <property type="nucleotide sequence ID" value="XM_003284167.1"/>
</dbReference>
<dbReference type="GO" id="GO:0042466">
    <property type="term" value="P:chemokinesis"/>
    <property type="evidence" value="ECO:0007669"/>
    <property type="project" value="EnsemblProtists"/>
</dbReference>
<feature type="transmembrane region" description="Helical" evidence="1">
    <location>
        <begin position="296"/>
        <end position="313"/>
    </location>
</feature>
<dbReference type="EMBL" id="GL870960">
    <property type="protein sequence ID" value="EGC39311.1"/>
    <property type="molecule type" value="Genomic_DNA"/>
</dbReference>
<feature type="transmembrane region" description="Helical" evidence="1">
    <location>
        <begin position="36"/>
        <end position="57"/>
    </location>
</feature>
<feature type="transmembrane region" description="Helical" evidence="1">
    <location>
        <begin position="196"/>
        <end position="215"/>
    </location>
</feature>
<feature type="transmembrane region" description="Helical" evidence="1">
    <location>
        <begin position="141"/>
        <end position="162"/>
    </location>
</feature>
<accession>F0Z9W8</accession>
<dbReference type="Proteomes" id="UP000001064">
    <property type="component" value="Unassembled WGS sequence"/>
</dbReference>
<protein>
    <submittedName>
        <fullName evidence="2">Uncharacterized protein</fullName>
    </submittedName>
</protein>